<protein>
    <recommendedName>
        <fullName evidence="2">tRNA(Met) cytidine acetate ligase</fullName>
        <ecNumber evidence="2">6.3.4.-</ecNumber>
    </recommendedName>
</protein>
<name>A0ABS2FRP8_9FIRM</name>
<reference evidence="3 4" key="1">
    <citation type="journal article" date="2021" name="Sci. Rep.">
        <title>The distribution of antibiotic resistance genes in chicken gut microbiota commensals.</title>
        <authorList>
            <person name="Juricova H."/>
            <person name="Matiasovicova J."/>
            <person name="Kubasova T."/>
            <person name="Cejkova D."/>
            <person name="Rychlik I."/>
        </authorList>
    </citation>
    <scope>NUCLEOTIDE SEQUENCE [LARGE SCALE GENOMIC DNA]</scope>
    <source>
        <strain evidence="3 4">An411</strain>
    </source>
</reference>
<evidence type="ECO:0000313" key="4">
    <source>
        <dbReference type="Proteomes" id="UP000719500"/>
    </source>
</evidence>
<sequence length="408" mass="43558">MRAAGIIVEYNPLHSGHLRLLEAGRAALGPDTAMVCVMSGNFVQRGDFALLRKHARARAAVESGADLVLELPLPWAVSSAEGFADGGVQALAATGLVDHLLFGSECGDAAALERVAAALLTPDFRERLRRELPGAVSFAAARQRALAGLVPPADAALLASPNNILGIEYCKALLRQKAPLRPVTIRREGSAHDGALAPGAHPSASGLRSLLRQGKREEALALLPPAMARAYAAEEAAGRAPVFRENSERAILARLRSMTEADFAALDQGREGLWNRLYDASRTAATLQALLEAAKTKRYALARLRRMTLWAYLGLTPADVPERMPYLRVLAASGTGCRLLAEMRTSAAAPVLTKPAQVRQLGPEARRLFAHEVRATDLYTLAYPRLEAAEGGTEWREGPVILGGPAPC</sequence>
<comment type="function">
    <text evidence="2">Catalyzes the formation of N(4)-acetylcytidine (ac(4)C) at the wobble position of elongator tRNA(Met), using acetate and ATP as substrates. First activates an acetate ion to form acetyladenylate (Ac-AMP) and then transfers the acetyl group to tRNA to form ac(4)C34.</text>
</comment>
<keyword evidence="2" id="KW-0547">Nucleotide-binding</keyword>
<gene>
    <name evidence="2" type="primary">tmcAL</name>
    <name evidence="3" type="ORF">H9X91_00575</name>
</gene>
<evidence type="ECO:0000313" key="3">
    <source>
        <dbReference type="EMBL" id="MBM6849930.1"/>
    </source>
</evidence>
<feature type="binding site" evidence="2">
    <location>
        <position position="162"/>
    </location>
    <ligand>
        <name>ATP</name>
        <dbReference type="ChEBI" id="CHEBI:30616"/>
    </ligand>
</feature>
<dbReference type="SUPFAM" id="SSF52374">
    <property type="entry name" value="Nucleotidylyl transferase"/>
    <property type="match status" value="1"/>
</dbReference>
<dbReference type="InterPro" id="IPR014729">
    <property type="entry name" value="Rossmann-like_a/b/a_fold"/>
</dbReference>
<dbReference type="PANTHER" id="PTHR37825">
    <property type="entry name" value="TRNA(MET) CYTIDINE ACETATE LIGASE"/>
    <property type="match status" value="1"/>
</dbReference>
<dbReference type="Pfam" id="PF05636">
    <property type="entry name" value="HIGH_NTase1"/>
    <property type="match status" value="1"/>
</dbReference>
<comment type="catalytic activity">
    <reaction evidence="2">
        <text>cytidine(34) in elongator tRNA(Met) + acetate + ATP = N(4)-acetylcytidine(34) in elongator tRNA(Met) + AMP + diphosphate</text>
        <dbReference type="Rhea" id="RHEA:58144"/>
        <dbReference type="Rhea" id="RHEA-COMP:10693"/>
        <dbReference type="Rhea" id="RHEA-COMP:10694"/>
        <dbReference type="ChEBI" id="CHEBI:30089"/>
        <dbReference type="ChEBI" id="CHEBI:30616"/>
        <dbReference type="ChEBI" id="CHEBI:33019"/>
        <dbReference type="ChEBI" id="CHEBI:74900"/>
        <dbReference type="ChEBI" id="CHEBI:82748"/>
        <dbReference type="ChEBI" id="CHEBI:456215"/>
    </reaction>
</comment>
<feature type="binding site" evidence="2">
    <location>
        <position position="187"/>
    </location>
    <ligand>
        <name>ATP</name>
        <dbReference type="ChEBI" id="CHEBI:30616"/>
    </ligand>
</feature>
<dbReference type="InterPro" id="IPR008513">
    <property type="entry name" value="tRNA(Met)_cyd_acetate_ligase"/>
</dbReference>
<keyword evidence="4" id="KW-1185">Reference proteome</keyword>
<dbReference type="HAMAP" id="MF_01539">
    <property type="entry name" value="TmcAL"/>
    <property type="match status" value="1"/>
</dbReference>
<proteinExistence type="inferred from homology"/>
<dbReference type="Proteomes" id="UP000719500">
    <property type="component" value="Unassembled WGS sequence"/>
</dbReference>
<comment type="caution">
    <text evidence="2">Lacks conserved residue(s) required for the propagation of feature annotation.</text>
</comment>
<keyword evidence="2" id="KW-0963">Cytoplasm</keyword>
<keyword evidence="2" id="KW-0820">tRNA-binding</keyword>
<comment type="similarity">
    <text evidence="2">Belongs to the TmcAL family.</text>
</comment>
<evidence type="ECO:0000256" key="1">
    <source>
        <dbReference type="ARBA" id="ARBA00022694"/>
    </source>
</evidence>
<evidence type="ECO:0000256" key="2">
    <source>
        <dbReference type="HAMAP-Rule" id="MF_01539"/>
    </source>
</evidence>
<comment type="subcellular location">
    <subcellularLocation>
        <location evidence="2">Cytoplasm</location>
    </subcellularLocation>
</comment>
<keyword evidence="2" id="KW-0067">ATP-binding</keyword>
<keyword evidence="1 2" id="KW-0819">tRNA processing</keyword>
<dbReference type="Gene3D" id="3.40.50.620">
    <property type="entry name" value="HUPs"/>
    <property type="match status" value="1"/>
</dbReference>
<dbReference type="PANTHER" id="PTHR37825:SF1">
    <property type="entry name" value="TRNA(MET) CYTIDINE ACETATE LIGASE"/>
    <property type="match status" value="1"/>
</dbReference>
<dbReference type="EMBL" id="JACSNX010000001">
    <property type="protein sequence ID" value="MBM6849930.1"/>
    <property type="molecule type" value="Genomic_DNA"/>
</dbReference>
<accession>A0ABS2FRP8</accession>
<dbReference type="RefSeq" id="WP_204801461.1">
    <property type="nucleotide sequence ID" value="NZ_JACSNX010000001.1"/>
</dbReference>
<keyword evidence="2" id="KW-0694">RNA-binding</keyword>
<organism evidence="3 4">
    <name type="scientific">Oscillibacter valericigenes</name>
    <dbReference type="NCBI Taxonomy" id="351091"/>
    <lineage>
        <taxon>Bacteria</taxon>
        <taxon>Bacillati</taxon>
        <taxon>Bacillota</taxon>
        <taxon>Clostridia</taxon>
        <taxon>Eubacteriales</taxon>
        <taxon>Oscillospiraceae</taxon>
        <taxon>Oscillibacter</taxon>
    </lineage>
</organism>
<keyword evidence="2" id="KW-0436">Ligase</keyword>
<feature type="binding site" evidence="2">
    <location>
        <position position="103"/>
    </location>
    <ligand>
        <name>ATP</name>
        <dbReference type="ChEBI" id="CHEBI:30616"/>
    </ligand>
</feature>
<dbReference type="EC" id="6.3.4.-" evidence="2"/>
<comment type="caution">
    <text evidence="3">The sequence shown here is derived from an EMBL/GenBank/DDBJ whole genome shotgun (WGS) entry which is preliminary data.</text>
</comment>
<feature type="binding site" evidence="2">
    <location>
        <begin position="7"/>
        <end position="20"/>
    </location>
    <ligand>
        <name>ATP</name>
        <dbReference type="ChEBI" id="CHEBI:30616"/>
    </ligand>
</feature>